<comment type="similarity">
    <text evidence="1">Belongs to the class-I aminoacyl-tRNA synthetase family.</text>
</comment>
<dbReference type="AlphaFoldDB" id="K0R4T8"/>
<organism evidence="2 3">
    <name type="scientific">Thalassiosira oceanica</name>
    <name type="common">Marine diatom</name>
    <dbReference type="NCBI Taxonomy" id="159749"/>
    <lineage>
        <taxon>Eukaryota</taxon>
        <taxon>Sar</taxon>
        <taxon>Stramenopiles</taxon>
        <taxon>Ochrophyta</taxon>
        <taxon>Bacillariophyta</taxon>
        <taxon>Coscinodiscophyceae</taxon>
        <taxon>Thalassiosirophycidae</taxon>
        <taxon>Thalassiosirales</taxon>
        <taxon>Thalassiosiraceae</taxon>
        <taxon>Thalassiosira</taxon>
    </lineage>
</organism>
<dbReference type="EMBL" id="AGNL01046763">
    <property type="protein sequence ID" value="EJK47645.1"/>
    <property type="molecule type" value="Genomic_DNA"/>
</dbReference>
<accession>K0R4T8</accession>
<dbReference type="GO" id="GO:0005524">
    <property type="term" value="F:ATP binding"/>
    <property type="evidence" value="ECO:0007669"/>
    <property type="project" value="InterPro"/>
</dbReference>
<name>K0R4T8_THAOC</name>
<dbReference type="Proteomes" id="UP000266841">
    <property type="component" value="Unassembled WGS sequence"/>
</dbReference>
<dbReference type="InterPro" id="IPR004493">
    <property type="entry name" value="Leu-tRNA-synth_Ia_arc/euk"/>
</dbReference>
<dbReference type="GO" id="GO:0004823">
    <property type="term" value="F:leucine-tRNA ligase activity"/>
    <property type="evidence" value="ECO:0007669"/>
    <property type="project" value="InterPro"/>
</dbReference>
<dbReference type="InterPro" id="IPR009080">
    <property type="entry name" value="tRNAsynth_Ia_anticodon-bd"/>
</dbReference>
<keyword evidence="3" id="KW-1185">Reference proteome</keyword>
<dbReference type="PANTHER" id="PTHR45794:SF1">
    <property type="entry name" value="LEUCINE--TRNA LIGASE, CYTOPLASMIC"/>
    <property type="match status" value="1"/>
</dbReference>
<proteinExistence type="inferred from homology"/>
<dbReference type="eggNOG" id="KOG0437">
    <property type="taxonomic scope" value="Eukaryota"/>
</dbReference>
<evidence type="ECO:0000313" key="3">
    <source>
        <dbReference type="Proteomes" id="UP000266841"/>
    </source>
</evidence>
<sequence>MWRTLGKEGLAVRAPWPVVDEEDKLLTRQAKFLRDALKTFRTATGKAKKGWKTATILVANDYPQWKIDALLWMQSKYNGGFQDSTFMKDLKTWAAENVSDKKKVKLTMQFVSFMKREVEDVGEMGMDTTCSFDQSAILNESIAYIKSQLSLEELSIARVEDAESVPDKICQNVTPGKPTLWLR</sequence>
<comment type="caution">
    <text evidence="2">The sequence shown here is derived from an EMBL/GenBank/DDBJ whole genome shotgun (WGS) entry which is preliminary data.</text>
</comment>
<evidence type="ECO:0000313" key="2">
    <source>
        <dbReference type="EMBL" id="EJK47645.1"/>
    </source>
</evidence>
<evidence type="ECO:0000256" key="1">
    <source>
        <dbReference type="ARBA" id="ARBA00005594"/>
    </source>
</evidence>
<protein>
    <submittedName>
        <fullName evidence="2">Uncharacterized protein</fullName>
    </submittedName>
</protein>
<dbReference type="GO" id="GO:0006429">
    <property type="term" value="P:leucyl-tRNA aminoacylation"/>
    <property type="evidence" value="ECO:0007669"/>
    <property type="project" value="InterPro"/>
</dbReference>
<gene>
    <name evidence="2" type="ORF">THAOC_33619</name>
</gene>
<reference evidence="2 3" key="1">
    <citation type="journal article" date="2012" name="Genome Biol.">
        <title>Genome and low-iron response of an oceanic diatom adapted to chronic iron limitation.</title>
        <authorList>
            <person name="Lommer M."/>
            <person name="Specht M."/>
            <person name="Roy A.S."/>
            <person name="Kraemer L."/>
            <person name="Andreson R."/>
            <person name="Gutowska M.A."/>
            <person name="Wolf J."/>
            <person name="Bergner S.V."/>
            <person name="Schilhabel M.B."/>
            <person name="Klostermeier U.C."/>
            <person name="Beiko R.G."/>
            <person name="Rosenstiel P."/>
            <person name="Hippler M."/>
            <person name="Laroche J."/>
        </authorList>
    </citation>
    <scope>NUCLEOTIDE SEQUENCE [LARGE SCALE GENOMIC DNA]</scope>
    <source>
        <strain evidence="2 3">CCMP1005</strain>
    </source>
</reference>
<dbReference type="PANTHER" id="PTHR45794">
    <property type="entry name" value="LEUCYL-TRNA SYNTHETASE"/>
    <property type="match status" value="1"/>
</dbReference>
<dbReference type="SUPFAM" id="SSF47323">
    <property type="entry name" value="Anticodon-binding domain of a subclass of class I aminoacyl-tRNA synthetases"/>
    <property type="match status" value="1"/>
</dbReference>